<dbReference type="Proteomes" id="UP000053707">
    <property type="component" value="Unassembled WGS sequence"/>
</dbReference>
<protein>
    <submittedName>
        <fullName evidence="5">Dipeptidase</fullName>
    </submittedName>
</protein>
<evidence type="ECO:0000256" key="3">
    <source>
        <dbReference type="ARBA" id="ARBA00022801"/>
    </source>
</evidence>
<keyword evidence="6" id="KW-1185">Reference proteome</keyword>
<dbReference type="GO" id="GO:0006508">
    <property type="term" value="P:proteolysis"/>
    <property type="evidence" value="ECO:0007669"/>
    <property type="project" value="UniProtKB-KW"/>
</dbReference>
<dbReference type="GO" id="GO:0008233">
    <property type="term" value="F:peptidase activity"/>
    <property type="evidence" value="ECO:0007669"/>
    <property type="project" value="UniProtKB-KW"/>
</dbReference>
<dbReference type="PANTHER" id="PTHR43270">
    <property type="entry name" value="BETA-ALA-HIS DIPEPTIDASE"/>
    <property type="match status" value="1"/>
</dbReference>
<dbReference type="InterPro" id="IPR002933">
    <property type="entry name" value="Peptidase_M20"/>
</dbReference>
<dbReference type="Gene3D" id="3.40.630.10">
    <property type="entry name" value="Zn peptidases"/>
    <property type="match status" value="1"/>
</dbReference>
<evidence type="ECO:0000313" key="6">
    <source>
        <dbReference type="Proteomes" id="UP000053707"/>
    </source>
</evidence>
<keyword evidence="3" id="KW-0378">Hydrolase</keyword>
<evidence type="ECO:0000313" key="5">
    <source>
        <dbReference type="EMBL" id="KUI14479.1"/>
    </source>
</evidence>
<evidence type="ECO:0000259" key="4">
    <source>
        <dbReference type="Pfam" id="PF07687"/>
    </source>
</evidence>
<evidence type="ECO:0000256" key="2">
    <source>
        <dbReference type="ARBA" id="ARBA00022723"/>
    </source>
</evidence>
<sequence>MSNLVQRVREVLPAVRRDLEDLVRIESVWADPARRGEVQRSADAVAKLLGDAGFGDVQIVSEGGAPAVIARHPAPAGAPTVLLYAHHDVQPEGDPAQWLSPPFEPTKRDGRLYGRGTADDKAGIATHLAAFRAHGGNPPVGVTVFVEGEEESGSPSLSRLLAAHHDTLASDVIVIADSDNWSTDVPSLTVSLRGLVDCVVEVATLDHGLHSGLWGGVVPDAVSVLVRLLASLHDDDGNVAVAGLHEGVAADVDFPPERVREETGLLAGVSEIGSGSVPQRLWAKPAITIIGIDTTPIDKSSNTLIPRARAKVSMRIAPGADVEQHMEALTRHLEQHTPWGAQVTVTRGDHGQPYAIDASGPVYDAARAAFREAWGAEPVHTGVGGSIPFIAEFADAFPSAKILVTGVEDPATQAHSVNESLHLGVLERAAVSEALLLANLGSNGQVAS</sequence>
<dbReference type="Gene3D" id="3.30.70.360">
    <property type="match status" value="1"/>
</dbReference>
<dbReference type="EMBL" id="LQIR01000023">
    <property type="protein sequence ID" value="KUI14479.1"/>
    <property type="molecule type" value="Genomic_DNA"/>
</dbReference>
<dbReference type="Pfam" id="PF07687">
    <property type="entry name" value="M20_dimer"/>
    <property type="match status" value="1"/>
</dbReference>
<dbReference type="InterPro" id="IPR011650">
    <property type="entry name" value="Peptidase_M20_dimer"/>
</dbReference>
<dbReference type="AlphaFoldDB" id="A0A101A5U0"/>
<keyword evidence="2" id="KW-0479">Metal-binding</keyword>
<feature type="domain" description="Peptidase M20 dimerisation" evidence="4">
    <location>
        <begin position="191"/>
        <end position="340"/>
    </location>
</feature>
<keyword evidence="1" id="KW-0645">Protease</keyword>
<organism evidence="5 6">
    <name type="scientific">Mycobacterium lehmannii</name>
    <dbReference type="NCBI Taxonomy" id="2048550"/>
    <lineage>
        <taxon>Bacteria</taxon>
        <taxon>Bacillati</taxon>
        <taxon>Actinomycetota</taxon>
        <taxon>Actinomycetes</taxon>
        <taxon>Mycobacteriales</taxon>
        <taxon>Mycobacteriaceae</taxon>
        <taxon>Mycobacterium</taxon>
    </lineage>
</organism>
<gene>
    <name evidence="5" type="ORF">AU192_14765</name>
</gene>
<dbReference type="InterPro" id="IPR051458">
    <property type="entry name" value="Cyt/Met_Dipeptidase"/>
</dbReference>
<evidence type="ECO:0000256" key="1">
    <source>
        <dbReference type="ARBA" id="ARBA00022670"/>
    </source>
</evidence>
<accession>A0A101A5U0</accession>
<proteinExistence type="predicted"/>
<dbReference type="RefSeq" id="WP_064396966.1">
    <property type="nucleotide sequence ID" value="NZ_LQIR01000023.1"/>
</dbReference>
<dbReference type="SUPFAM" id="SSF53187">
    <property type="entry name" value="Zn-dependent exopeptidases"/>
    <property type="match status" value="1"/>
</dbReference>
<dbReference type="PANTHER" id="PTHR43270:SF12">
    <property type="entry name" value="SUCCINYL-DIAMINOPIMELATE DESUCCINYLASE"/>
    <property type="match status" value="1"/>
</dbReference>
<name>A0A101A5U0_9MYCO</name>
<dbReference type="GO" id="GO:0046872">
    <property type="term" value="F:metal ion binding"/>
    <property type="evidence" value="ECO:0007669"/>
    <property type="project" value="UniProtKB-KW"/>
</dbReference>
<dbReference type="NCBIfam" id="NF005914">
    <property type="entry name" value="PRK07907.1"/>
    <property type="match status" value="1"/>
</dbReference>
<reference evidence="5 6" key="1">
    <citation type="submission" date="2016-01" db="EMBL/GenBank/DDBJ databases">
        <authorList>
            <consortium name="TB Trials Study Group"/>
            <person name="Sutton G."/>
            <person name="Brinkac L."/>
            <person name="Sanka R."/>
            <person name="Adams M."/>
            <person name="Lau E.L."/>
            <person name="Macaden R."/>
            <person name="Grewal H.M.S."/>
        </authorList>
    </citation>
    <scope>NUCLEOTIDE SEQUENCE [LARGE SCALE GENOMIC DNA]</scope>
    <source>
        <strain evidence="5 6">IS-1744</strain>
    </source>
</reference>
<dbReference type="Pfam" id="PF01546">
    <property type="entry name" value="Peptidase_M20"/>
    <property type="match status" value="1"/>
</dbReference>
<dbReference type="CDD" id="cd03893">
    <property type="entry name" value="M20_Dipept_like"/>
    <property type="match status" value="1"/>
</dbReference>
<comment type="caution">
    <text evidence="5">The sequence shown here is derived from an EMBL/GenBank/DDBJ whole genome shotgun (WGS) entry which is preliminary data.</text>
</comment>